<gene>
    <name evidence="1" type="ORF">SCD90_08745</name>
</gene>
<organism evidence="1 2">
    <name type="scientific">Terrihabitans rhizophilus</name>
    <dbReference type="NCBI Taxonomy" id="3092662"/>
    <lineage>
        <taxon>Bacteria</taxon>
        <taxon>Pseudomonadati</taxon>
        <taxon>Pseudomonadota</taxon>
        <taxon>Alphaproteobacteria</taxon>
        <taxon>Hyphomicrobiales</taxon>
        <taxon>Terrihabitans</taxon>
    </lineage>
</organism>
<dbReference type="EMBL" id="JAXAFJ010000004">
    <property type="protein sequence ID" value="MDX6806151.1"/>
    <property type="molecule type" value="Genomic_DNA"/>
</dbReference>
<proteinExistence type="predicted"/>
<protein>
    <recommendedName>
        <fullName evidence="3">HNH endonuclease</fullName>
    </recommendedName>
</protein>
<evidence type="ECO:0000313" key="2">
    <source>
        <dbReference type="Proteomes" id="UP001274321"/>
    </source>
</evidence>
<dbReference type="Gene3D" id="1.10.30.50">
    <property type="match status" value="1"/>
</dbReference>
<comment type="caution">
    <text evidence="1">The sequence shown here is derived from an EMBL/GenBank/DDBJ whole genome shotgun (WGS) entry which is preliminary data.</text>
</comment>
<accession>A0ABU4RMU0</accession>
<keyword evidence="2" id="KW-1185">Reference proteome</keyword>
<reference evidence="1 2" key="1">
    <citation type="submission" date="2023-11" db="EMBL/GenBank/DDBJ databases">
        <authorList>
            <person name="Bao R."/>
        </authorList>
    </citation>
    <scope>NUCLEOTIDE SEQUENCE [LARGE SCALE GENOMIC DNA]</scope>
    <source>
        <strain evidence="1 2">PJ23</strain>
    </source>
</reference>
<name>A0ABU4RMU0_9HYPH</name>
<sequence length="249" mass="28066">MKFKAYSDEEVKNKLNMLFGFKCAYCEGDFGAMMPVDVEHFRPKGGVIDATGTLRFPGYWWLASKWENLLPSCIDCNRTRWQKVGTSKYKRGKENLFPLLGGAPPAVDEAGVNGEQPLLLNPTEDQPSRHIQHVYIELPGGRKESIVQPVVDAGGTEDPKGRASIDTYGLNRDRLVVSRLRTIERMIAAIDNVETFFQVADAEADPAKAALLRSKGRLAIKRLAKNFLHWRNPYSAACRAYYRSWLETL</sequence>
<evidence type="ECO:0008006" key="3">
    <source>
        <dbReference type="Google" id="ProtNLM"/>
    </source>
</evidence>
<dbReference type="Proteomes" id="UP001274321">
    <property type="component" value="Unassembled WGS sequence"/>
</dbReference>
<evidence type="ECO:0000313" key="1">
    <source>
        <dbReference type="EMBL" id="MDX6806151.1"/>
    </source>
</evidence>